<sequence length="286" mass="32140">MQVLMTAIHLSKQKPTLALDLPTLLMDTAHVFRSWDLQKYANQCLQLCVEAAAYAVEYHGPESKVHAVVINNRGAIEIELDRLDAAGETLTLAGQIFQAAGVPADDPDYIAYLQNVAALRERLEAGGQRTHRLAGITRRYPFLDYGFEHVPWADIKPLEDEVFVELARKRAAEEAGTAQALSLERAMKARVGELFRALESGANTLRLYPFLPTTLNGIYVESLNLQDDIFFAHLTQTLAETTDLREHRRLSAKLSYSWTAARASWRRSGRSWPRGKKSSWTSSPTW</sequence>
<dbReference type="Proteomes" id="UP000015354">
    <property type="component" value="Unassembled WGS sequence"/>
</dbReference>
<proteinExistence type="predicted"/>
<reference evidence="1 2" key="1">
    <citation type="journal article" date="2013" name="PLoS ONE">
        <title>Predicting the Proteins of Angomonas deanei, Strigomonas culicis and Their Respective Endosymbionts Reveals New Aspects of the Trypanosomatidae Family.</title>
        <authorList>
            <person name="Motta M.C."/>
            <person name="Martins A.C."/>
            <person name="de Souza S.S."/>
            <person name="Catta-Preta C.M."/>
            <person name="Silva R."/>
            <person name="Klein C.C."/>
            <person name="de Almeida L.G."/>
            <person name="de Lima Cunha O."/>
            <person name="Ciapina L.P."/>
            <person name="Brocchi M."/>
            <person name="Colabardini A.C."/>
            <person name="de Araujo Lima B."/>
            <person name="Machado C.R."/>
            <person name="de Almeida Soares C.M."/>
            <person name="Probst C.M."/>
            <person name="de Menezes C.B."/>
            <person name="Thompson C.E."/>
            <person name="Bartholomeu D.C."/>
            <person name="Gradia D.F."/>
            <person name="Pavoni D.P."/>
            <person name="Grisard E.C."/>
            <person name="Fantinatti-Garboggini F."/>
            <person name="Marchini F.K."/>
            <person name="Rodrigues-Luiz G.F."/>
            <person name="Wagner G."/>
            <person name="Goldman G.H."/>
            <person name="Fietto J.L."/>
            <person name="Elias M.C."/>
            <person name="Goldman M.H."/>
            <person name="Sagot M.F."/>
            <person name="Pereira M."/>
            <person name="Stoco P.H."/>
            <person name="de Mendonca-Neto R.P."/>
            <person name="Teixeira S.M."/>
            <person name="Maciel T.E."/>
            <person name="de Oliveira Mendes T.A."/>
            <person name="Urmenyi T.P."/>
            <person name="de Souza W."/>
            <person name="Schenkman S."/>
            <person name="de Vasconcelos A.T."/>
        </authorList>
    </citation>
    <scope>NUCLEOTIDE SEQUENCE [LARGE SCALE GENOMIC DNA]</scope>
</reference>
<accession>S9TG71</accession>
<organism evidence="1 2">
    <name type="scientific">Strigomonas culicis</name>
    <dbReference type="NCBI Taxonomy" id="28005"/>
    <lineage>
        <taxon>Eukaryota</taxon>
        <taxon>Discoba</taxon>
        <taxon>Euglenozoa</taxon>
        <taxon>Kinetoplastea</taxon>
        <taxon>Metakinetoplastina</taxon>
        <taxon>Trypanosomatida</taxon>
        <taxon>Trypanosomatidae</taxon>
        <taxon>Strigomonadinae</taxon>
        <taxon>Strigomonas</taxon>
    </lineage>
</organism>
<evidence type="ECO:0000313" key="1">
    <source>
        <dbReference type="EMBL" id="EPY15348.1"/>
    </source>
</evidence>
<gene>
    <name evidence="1" type="ORF">STCU_12095</name>
</gene>
<name>S9TG71_9TRYP</name>
<keyword evidence="2" id="KW-1185">Reference proteome</keyword>
<comment type="caution">
    <text evidence="1">The sequence shown here is derived from an EMBL/GenBank/DDBJ whole genome shotgun (WGS) entry which is preliminary data.</text>
</comment>
<dbReference type="EMBL" id="ATMH01012184">
    <property type="protein sequence ID" value="EPY15348.1"/>
    <property type="molecule type" value="Genomic_DNA"/>
</dbReference>
<dbReference type="AlphaFoldDB" id="S9TG71"/>
<evidence type="ECO:0000313" key="2">
    <source>
        <dbReference type="Proteomes" id="UP000015354"/>
    </source>
</evidence>
<protein>
    <submittedName>
        <fullName evidence="1">Uncharacterized protein</fullName>
    </submittedName>
</protein>